<proteinExistence type="predicted"/>
<feature type="domain" description="Rcc01698-like C-terminal" evidence="3">
    <location>
        <begin position="1044"/>
        <end position="1143"/>
    </location>
</feature>
<dbReference type="InterPro" id="IPR032876">
    <property type="entry name" value="J_dom"/>
</dbReference>
<dbReference type="Proteomes" id="UP001604043">
    <property type="component" value="Unassembled WGS sequence"/>
</dbReference>
<comment type="caution">
    <text evidence="4">The sequence shown here is derived from an EMBL/GenBank/DDBJ whole genome shotgun (WGS) entry which is preliminary data.</text>
</comment>
<organism evidence="4 5">
    <name type="scientific">Xanthobacter aminoxidans</name>
    <dbReference type="NCBI Taxonomy" id="186280"/>
    <lineage>
        <taxon>Bacteria</taxon>
        <taxon>Pseudomonadati</taxon>
        <taxon>Pseudomonadota</taxon>
        <taxon>Alphaproteobacteria</taxon>
        <taxon>Hyphomicrobiales</taxon>
        <taxon>Xanthobacteraceae</taxon>
        <taxon>Xanthobacter</taxon>
    </lineage>
</organism>
<evidence type="ECO:0000259" key="2">
    <source>
        <dbReference type="Pfam" id="PF13550"/>
    </source>
</evidence>
<dbReference type="Pfam" id="PF13547">
    <property type="entry name" value="GTA_TIM"/>
    <property type="match status" value="1"/>
</dbReference>
<dbReference type="InterPro" id="IPR056490">
    <property type="entry name" value="Rcc01698_C"/>
</dbReference>
<dbReference type="EMBL" id="JBAFUR010000002">
    <property type="protein sequence ID" value="MFG1252744.1"/>
    <property type="molecule type" value="Genomic_DNA"/>
</dbReference>
<protein>
    <submittedName>
        <fullName evidence="4">Glycoside hydrolase/phage tail family protein</fullName>
    </submittedName>
</protein>
<gene>
    <name evidence="4" type="ORF">V5F30_11060</name>
</gene>
<dbReference type="SUPFAM" id="SSF51445">
    <property type="entry name" value="(Trans)glycosidases"/>
    <property type="match status" value="1"/>
</dbReference>
<dbReference type="Pfam" id="PF13550">
    <property type="entry name" value="Phage-tail_3"/>
    <property type="match status" value="1"/>
</dbReference>
<dbReference type="Pfam" id="PF23666">
    <property type="entry name" value="Rcc01698_C"/>
    <property type="match status" value="1"/>
</dbReference>
<keyword evidence="4" id="KW-0378">Hydrolase</keyword>
<sequence length="1299" mass="137336">MATLLLGAAGGLIGGALFGPIGAVAGRALGALGGSVIDGALLGGNRSRHAEGPRLTDLDVMASTAGAPLPRIYGRARLAGQVIWALKLKEVKKEETQSVGGKGGSLSASTTTYTYYANFAVALCEGPVSRIGRIWADGKLLDTRRLHITPHLGGAGEAPDSWIEAKQGAAGTPAYRGVAYLTFRNLELTDYGNRLPQITVEVERAIGALESQVRAVTLIPGATEFGYDTRNIRQVYGEASYGPENRHVTSFFSDFEASLDQLLGACPNLARVSLVVSWFGDDLRAGQCAVRPKCERLNKATAPALWSVGGQTRLTVPAVSQYEGRAAYGGTPSDDSVVRAIARMREAGLKVTLNPFVMMDIPAGNTRPDPWTGVASQPPHPWRGRIVCDPAPGRAGTVDGTAACRAQVAALFGTAVADDFTRVGTSVIYHGPDEWSLRRMVLHYAHLAVAAGGVEAILIGSEMAALTRLTDDTGAFPAAAALAALAAEVKAVVGPSTRVSYAADWTEYGAQVLASGDVRFPLDAVWGADAVDFIGIDYYPPLADWRDGSAHLDTALTQSIHDRAYLKANLRRGEAFDWFYPDDDARAAQDRSPITDGAFGEPWVYRQKDLWSWWANAHHERIAGVRIPAPTAYVPGAKPIRLMEAGCPAVDKGANRPSAFPDAKSAENRLPPFSSGARDDLIQRRALEAILATFGADADTADNPAATLYPGRMVEPDALFLWSWDARPYPQFPYATEVWADGANWATGHWLTGRLGAAPLDALVATLAADFGIADVDSAHLSGAVEGYVVEQPMTARAALEPLARAFAFEAGEEDGRLVFSPRGQGTVVEVATEDLVQVEGTPLLAVTRAQETELPLEVTVGFVDALRDYRRATVSSRRLAGRSRHVTQADLAVVASDAVMVRAADVWLQDLWAGRETLSFSLPPSLLALAPGDLVRLTFDGRTRLVEIVRVEEAEALAVTARTIEPEVFDVALAEEGAGHVALPGASGPPAVRVLDLPALSEAEPVPLQWLAAAASPWPGTLAIWRSTDGASFETLAPITASATFGALIAPLLPGPLWRFDRHNGMEVTLETSLLVSASEAEVLAGANLLVLLADDRAPEIVAFTEAELVDAGSYRLTGLLRGLAGTEAAGAEAWPAGTRLVRLDGTLVSVASGVAALGRSFLYRVGSARDDQGAEEVTEVAATVSGRALMPLSPVHVRARRTEAGVALSFIRRTRIAGDGWEAVEVPLGEASEAYRLDILDGETVRRSFTLASPETLYAAADEIADFGAPQGELTVRVAQLSASVGAGAAVTATVAP</sequence>
<evidence type="ECO:0000313" key="5">
    <source>
        <dbReference type="Proteomes" id="UP001604043"/>
    </source>
</evidence>
<dbReference type="GO" id="GO:0016787">
    <property type="term" value="F:hydrolase activity"/>
    <property type="evidence" value="ECO:0007669"/>
    <property type="project" value="UniProtKB-KW"/>
</dbReference>
<accession>A0ABW6ZG14</accession>
<keyword evidence="5" id="KW-1185">Reference proteome</keyword>
<dbReference type="InterPro" id="IPR017853">
    <property type="entry name" value="GH"/>
</dbReference>
<dbReference type="CDD" id="cd19607">
    <property type="entry name" value="GTA_TIM-barrel-like"/>
    <property type="match status" value="1"/>
</dbReference>
<name>A0ABW6ZG14_9HYPH</name>
<evidence type="ECO:0000313" key="4">
    <source>
        <dbReference type="EMBL" id="MFG1252744.1"/>
    </source>
</evidence>
<dbReference type="RefSeq" id="WP_394007732.1">
    <property type="nucleotide sequence ID" value="NZ_JBAFUR010000002.1"/>
</dbReference>
<reference evidence="4 5" key="1">
    <citation type="submission" date="2024-02" db="EMBL/GenBank/DDBJ databases">
        <title>Expansion and revision of Xanthobacter and proposal of Roseixanthobacter gen. nov.</title>
        <authorList>
            <person name="Soltysiak M.P.M."/>
            <person name="Jalihal A."/>
            <person name="Ory A."/>
            <person name="Chrisophersen C."/>
            <person name="Lee A.D."/>
            <person name="Boulton J."/>
            <person name="Springer M."/>
        </authorList>
    </citation>
    <scope>NUCLEOTIDE SEQUENCE [LARGE SCALE GENOMIC DNA]</scope>
    <source>
        <strain evidence="4 5">CB5</strain>
    </source>
</reference>
<dbReference type="Gene3D" id="3.20.20.80">
    <property type="entry name" value="Glycosidases"/>
    <property type="match status" value="1"/>
</dbReference>
<feature type="domain" description="GTA TIM-barrel-like" evidence="1">
    <location>
        <begin position="435"/>
        <end position="733"/>
    </location>
</feature>
<dbReference type="InterPro" id="IPR025195">
    <property type="entry name" value="GTA_TIM_dom"/>
</dbReference>
<evidence type="ECO:0000259" key="3">
    <source>
        <dbReference type="Pfam" id="PF23666"/>
    </source>
</evidence>
<evidence type="ECO:0000259" key="1">
    <source>
        <dbReference type="Pfam" id="PF13547"/>
    </source>
</evidence>
<feature type="domain" description="Tip attachment protein J" evidence="2">
    <location>
        <begin position="792"/>
        <end position="953"/>
    </location>
</feature>